<dbReference type="InterPro" id="IPR038186">
    <property type="entry name" value="CHAD_dom_sf"/>
</dbReference>
<dbReference type="SUPFAM" id="SSF55154">
    <property type="entry name" value="CYTH-like phosphatases"/>
    <property type="match status" value="1"/>
</dbReference>
<feature type="domain" description="CYTH" evidence="1">
    <location>
        <begin position="5"/>
        <end position="199"/>
    </location>
</feature>
<evidence type="ECO:0000259" key="2">
    <source>
        <dbReference type="PROSITE" id="PS51708"/>
    </source>
</evidence>
<dbReference type="EMBL" id="JBEPTF010000006">
    <property type="protein sequence ID" value="MET4685442.1"/>
    <property type="molecule type" value="Genomic_DNA"/>
</dbReference>
<reference evidence="3 4" key="1">
    <citation type="submission" date="2024-06" db="EMBL/GenBank/DDBJ databases">
        <title>Sorghum-associated microbial communities from plants grown in Nebraska, USA.</title>
        <authorList>
            <person name="Schachtman D."/>
        </authorList>
    </citation>
    <scope>NUCLEOTIDE SEQUENCE [LARGE SCALE GENOMIC DNA]</scope>
    <source>
        <strain evidence="3 4">2814</strain>
    </source>
</reference>
<dbReference type="Pfam" id="PF05235">
    <property type="entry name" value="CHAD"/>
    <property type="match status" value="1"/>
</dbReference>
<organism evidence="3 4">
    <name type="scientific">Brevundimonas faecalis</name>
    <dbReference type="NCBI Taxonomy" id="947378"/>
    <lineage>
        <taxon>Bacteria</taxon>
        <taxon>Pseudomonadati</taxon>
        <taxon>Pseudomonadota</taxon>
        <taxon>Alphaproteobacteria</taxon>
        <taxon>Caulobacterales</taxon>
        <taxon>Caulobacteraceae</taxon>
        <taxon>Brevundimonas</taxon>
    </lineage>
</organism>
<dbReference type="PROSITE" id="PS51708">
    <property type="entry name" value="CHAD"/>
    <property type="match status" value="1"/>
</dbReference>
<dbReference type="PANTHER" id="PTHR39569:SF1">
    <property type="entry name" value="INORGANIC TRIPHOSPHATASE"/>
    <property type="match status" value="1"/>
</dbReference>
<dbReference type="GO" id="GO:0050355">
    <property type="term" value="F:inorganic triphosphate phosphatase activity"/>
    <property type="evidence" value="ECO:0007669"/>
    <property type="project" value="UniProtKB-EC"/>
</dbReference>
<dbReference type="RefSeq" id="WP_354090412.1">
    <property type="nucleotide sequence ID" value="NZ_JBEPTF010000006.1"/>
</dbReference>
<dbReference type="SMART" id="SM01118">
    <property type="entry name" value="CYTH"/>
    <property type="match status" value="1"/>
</dbReference>
<proteinExistence type="predicted"/>
<dbReference type="InterPro" id="IPR007899">
    <property type="entry name" value="CHAD_dom"/>
</dbReference>
<dbReference type="PANTHER" id="PTHR39569">
    <property type="entry name" value="INORGANIC TRIPHOSPHATASE"/>
    <property type="match status" value="1"/>
</dbReference>
<evidence type="ECO:0000313" key="4">
    <source>
        <dbReference type="Proteomes" id="UP001549313"/>
    </source>
</evidence>
<dbReference type="Gene3D" id="1.40.20.10">
    <property type="entry name" value="CHAD domain"/>
    <property type="match status" value="1"/>
</dbReference>
<dbReference type="Gene3D" id="2.40.320.10">
    <property type="entry name" value="Hypothetical Protein Pfu-838710-001"/>
    <property type="match status" value="1"/>
</dbReference>
<evidence type="ECO:0000313" key="3">
    <source>
        <dbReference type="EMBL" id="MET4685442.1"/>
    </source>
</evidence>
<dbReference type="EC" id="3.6.1.25" evidence="3"/>
<evidence type="ECO:0000259" key="1">
    <source>
        <dbReference type="PROSITE" id="PS51707"/>
    </source>
</evidence>
<feature type="domain" description="CHAD" evidence="2">
    <location>
        <begin position="214"/>
        <end position="496"/>
    </location>
</feature>
<dbReference type="CDD" id="cd07756">
    <property type="entry name" value="CYTH-like_Pase_CHAD"/>
    <property type="match status" value="1"/>
</dbReference>
<dbReference type="InterPro" id="IPR039013">
    <property type="entry name" value="YgiF"/>
</dbReference>
<name>A0ABV2RFV3_9CAUL</name>
<accession>A0ABV2RFV3</accession>
<keyword evidence="4" id="KW-1185">Reference proteome</keyword>
<keyword evidence="3" id="KW-0378">Hydrolase</keyword>
<protein>
    <submittedName>
        <fullName evidence="3">Triphosphatase</fullName>
        <ecNumber evidence="3">3.6.1.25</ecNumber>
    </submittedName>
</protein>
<gene>
    <name evidence="3" type="ORF">ABIE19_003393</name>
</gene>
<dbReference type="InterPro" id="IPR023577">
    <property type="entry name" value="CYTH_domain"/>
</dbReference>
<sequence length="496" mass="54926">MASSSTETELKFRLGPGAVVRLSGHPALQGAQTTDRLRSTYFDTPDDALAAAGFSLRVRATRNGFVQTLKRQIAPGQTARDEWEVPVVEEGLDLAALKHTPAHRLLKGRRKALSPRFVSAVVRRTRLTATDGAEIEAAFDAGELSADERREPVYELELELKSGPRQALFDLARRLVDDLPVFPVFESKSERGRRLALGARLAPHGAVHAPLSPNASAGEAFRRIALACLAQVSANAELLRTARRPEAVHQMRVGLRRLRAALSIFRPLLDKPGRERIEAELKWLAHESDVARDLDVFIREVFHPAALAAPSPDLAPLGRSLLAARTQAYDRVMAGLQSSRYARLALETLIWVETASLPDQAADAFAKQALDGLHRKIARRGRDLARMSAEERHRLRIQAKRLRYGAEFFGDLFGKGSKKRRRRYLKTLEDVQETLGALNDLAVARDRIPFESGLNDPVVAFAAGRIIGRREGDETALLAAAVKAEARFRAARPFWR</sequence>
<comment type="caution">
    <text evidence="3">The sequence shown here is derived from an EMBL/GenBank/DDBJ whole genome shotgun (WGS) entry which is preliminary data.</text>
</comment>
<dbReference type="PROSITE" id="PS51707">
    <property type="entry name" value="CYTH"/>
    <property type="match status" value="1"/>
</dbReference>
<dbReference type="SMART" id="SM00880">
    <property type="entry name" value="CHAD"/>
    <property type="match status" value="1"/>
</dbReference>
<dbReference type="Proteomes" id="UP001549313">
    <property type="component" value="Unassembled WGS sequence"/>
</dbReference>
<dbReference type="InterPro" id="IPR033469">
    <property type="entry name" value="CYTH-like_dom_sf"/>
</dbReference>
<dbReference type="Pfam" id="PF01928">
    <property type="entry name" value="CYTH"/>
    <property type="match status" value="1"/>
</dbReference>